<evidence type="ECO:0000256" key="4">
    <source>
        <dbReference type="ARBA" id="ARBA00022840"/>
    </source>
</evidence>
<dbReference type="PROSITE" id="PS50011">
    <property type="entry name" value="PROTEIN_KINASE_DOM"/>
    <property type="match status" value="1"/>
</dbReference>
<dbReference type="InterPro" id="IPR011009">
    <property type="entry name" value="Kinase-like_dom_sf"/>
</dbReference>
<dbReference type="Pfam" id="PF00069">
    <property type="entry name" value="Pkinase"/>
    <property type="match status" value="1"/>
</dbReference>
<dbReference type="EC" id="2.7.11.1" evidence="8"/>
<keyword evidence="2 5" id="KW-0547">Nucleotide-binding</keyword>
<dbReference type="PANTHER" id="PTHR43289:SF6">
    <property type="entry name" value="SERINE_THREONINE-PROTEIN KINASE NEKL-3"/>
    <property type="match status" value="1"/>
</dbReference>
<accession>A0ABU1JVQ6</accession>
<keyword evidence="9" id="KW-1185">Reference proteome</keyword>
<dbReference type="Proteomes" id="UP001262410">
    <property type="component" value="Unassembled WGS sequence"/>
</dbReference>
<feature type="binding site" evidence="5">
    <location>
        <position position="46"/>
    </location>
    <ligand>
        <name>ATP</name>
        <dbReference type="ChEBI" id="CHEBI:30616"/>
    </ligand>
</feature>
<dbReference type="Gene3D" id="3.30.200.20">
    <property type="entry name" value="Phosphorylase Kinase, domain 1"/>
    <property type="match status" value="1"/>
</dbReference>
<dbReference type="InterPro" id="IPR000719">
    <property type="entry name" value="Prot_kinase_dom"/>
</dbReference>
<keyword evidence="3 8" id="KW-0418">Kinase</keyword>
<proteinExistence type="predicted"/>
<gene>
    <name evidence="8" type="ORF">E9232_004179</name>
</gene>
<name>A0ABU1JVQ6_9PROT</name>
<dbReference type="SUPFAM" id="SSF56112">
    <property type="entry name" value="Protein kinase-like (PK-like)"/>
    <property type="match status" value="1"/>
</dbReference>
<evidence type="ECO:0000256" key="1">
    <source>
        <dbReference type="ARBA" id="ARBA00022679"/>
    </source>
</evidence>
<feature type="region of interest" description="Disordered" evidence="6">
    <location>
        <begin position="303"/>
        <end position="327"/>
    </location>
</feature>
<dbReference type="Pfam" id="PF26309">
    <property type="entry name" value="DUF8082"/>
    <property type="match status" value="2"/>
</dbReference>
<dbReference type="PANTHER" id="PTHR43289">
    <property type="entry name" value="MITOGEN-ACTIVATED PROTEIN KINASE KINASE KINASE 20-RELATED"/>
    <property type="match status" value="1"/>
</dbReference>
<evidence type="ECO:0000259" key="7">
    <source>
        <dbReference type="PROSITE" id="PS50011"/>
    </source>
</evidence>
<organism evidence="8 9">
    <name type="scientific">Inquilinus ginsengisoli</name>
    <dbReference type="NCBI Taxonomy" id="363840"/>
    <lineage>
        <taxon>Bacteria</taxon>
        <taxon>Pseudomonadati</taxon>
        <taxon>Pseudomonadota</taxon>
        <taxon>Alphaproteobacteria</taxon>
        <taxon>Rhodospirillales</taxon>
        <taxon>Rhodospirillaceae</taxon>
        <taxon>Inquilinus</taxon>
    </lineage>
</organism>
<evidence type="ECO:0000313" key="9">
    <source>
        <dbReference type="Proteomes" id="UP001262410"/>
    </source>
</evidence>
<evidence type="ECO:0000256" key="6">
    <source>
        <dbReference type="SAM" id="MobiDB-lite"/>
    </source>
</evidence>
<dbReference type="Gene3D" id="1.10.510.10">
    <property type="entry name" value="Transferase(Phosphotransferase) domain 1"/>
    <property type="match status" value="1"/>
</dbReference>
<evidence type="ECO:0000256" key="2">
    <source>
        <dbReference type="ARBA" id="ARBA00022741"/>
    </source>
</evidence>
<sequence length="512" mass="55457">MTDEASGPALPEAIGRFRIESLLGRGAMGVVYKAHDPHIERPVAIKLVRADLLEGEDREEYLRRFRNEAKIAGRCIHANIVGIYDFAVHEGNPFLVMEYVEGVSLNQAFRRGTKAGIAEVVRISLQVLDALAYAHGFGIIHRDIKPANILLTANARLKVTDFGISRLTSTDSTLGAMMVGTPSYMSPEQCRGGDIDQRCDLFSLGCVMYELLAGERAFSSVNYTDVIYKLINAPHPPLQDKRPDLPAELVRIVDRALAKRPEDRFPGAEEMAAALRALSDAGTGASPASRPPDATADDHATIVVPSAGAPRPRATDSPPSTIGDFDGLDEASLSTIERSLARHIGPMARFHLRRAMQDAHSPDELLRLLGDLVPQPELRERFVEEALQVIAARPDRSLLRAPVPEIAEPGSLATTGSLATGSLAMGSLVPGQPRPGVAAVEAVTRALAHSMGPVARHLVKRALARAATLDELRERCLELIDNADERARFQKLLADMPHPGTLAVSVRDLSRD</sequence>
<dbReference type="InterPro" id="IPR008271">
    <property type="entry name" value="Ser/Thr_kinase_AS"/>
</dbReference>
<feature type="domain" description="Protein kinase" evidence="7">
    <location>
        <begin position="17"/>
        <end position="278"/>
    </location>
</feature>
<evidence type="ECO:0000313" key="8">
    <source>
        <dbReference type="EMBL" id="MDR6291645.1"/>
    </source>
</evidence>
<dbReference type="RefSeq" id="WP_309797044.1">
    <property type="nucleotide sequence ID" value="NZ_JAVDPW010000007.1"/>
</dbReference>
<dbReference type="EMBL" id="JAVDPW010000007">
    <property type="protein sequence ID" value="MDR6291645.1"/>
    <property type="molecule type" value="Genomic_DNA"/>
</dbReference>
<dbReference type="InterPro" id="IPR017441">
    <property type="entry name" value="Protein_kinase_ATP_BS"/>
</dbReference>
<dbReference type="CDD" id="cd14014">
    <property type="entry name" value="STKc_PknB_like"/>
    <property type="match status" value="1"/>
</dbReference>
<evidence type="ECO:0000256" key="3">
    <source>
        <dbReference type="ARBA" id="ARBA00022777"/>
    </source>
</evidence>
<dbReference type="SMART" id="SM00220">
    <property type="entry name" value="S_TKc"/>
    <property type="match status" value="1"/>
</dbReference>
<dbReference type="InterPro" id="IPR058395">
    <property type="entry name" value="DUF8082"/>
</dbReference>
<dbReference type="GO" id="GO:0004674">
    <property type="term" value="F:protein serine/threonine kinase activity"/>
    <property type="evidence" value="ECO:0007669"/>
    <property type="project" value="UniProtKB-EC"/>
</dbReference>
<dbReference type="PROSITE" id="PS00107">
    <property type="entry name" value="PROTEIN_KINASE_ATP"/>
    <property type="match status" value="1"/>
</dbReference>
<evidence type="ECO:0000256" key="5">
    <source>
        <dbReference type="PROSITE-ProRule" id="PRU10141"/>
    </source>
</evidence>
<keyword evidence="4 5" id="KW-0067">ATP-binding</keyword>
<reference evidence="8 9" key="1">
    <citation type="submission" date="2023-07" db="EMBL/GenBank/DDBJ databases">
        <title>Sorghum-associated microbial communities from plants grown in Nebraska, USA.</title>
        <authorList>
            <person name="Schachtman D."/>
        </authorList>
    </citation>
    <scope>NUCLEOTIDE SEQUENCE [LARGE SCALE GENOMIC DNA]</scope>
    <source>
        <strain evidence="8 9">584</strain>
    </source>
</reference>
<keyword evidence="1 8" id="KW-0808">Transferase</keyword>
<protein>
    <submittedName>
        <fullName evidence="8">Serine/threonine-protein kinase</fullName>
        <ecNumber evidence="8">2.7.11.1</ecNumber>
    </submittedName>
</protein>
<comment type="caution">
    <text evidence="8">The sequence shown here is derived from an EMBL/GenBank/DDBJ whole genome shotgun (WGS) entry which is preliminary data.</text>
</comment>
<dbReference type="PROSITE" id="PS00108">
    <property type="entry name" value="PROTEIN_KINASE_ST"/>
    <property type="match status" value="1"/>
</dbReference>